<reference evidence="2" key="1">
    <citation type="submission" date="2021-07" db="EMBL/GenBank/DDBJ databases">
        <authorList>
            <person name="Catto M.A."/>
            <person name="Jacobson A."/>
            <person name="Kennedy G."/>
            <person name="Labadie P."/>
            <person name="Hunt B.G."/>
            <person name="Srinivasan R."/>
        </authorList>
    </citation>
    <scope>NUCLEOTIDE SEQUENCE</scope>
    <source>
        <strain evidence="2">PL_HMW_Pooled</strain>
        <tissue evidence="2">Head</tissue>
    </source>
</reference>
<feature type="region of interest" description="Disordered" evidence="1">
    <location>
        <begin position="331"/>
        <end position="351"/>
    </location>
</feature>
<dbReference type="EMBL" id="JAHWGI010001421">
    <property type="protein sequence ID" value="KAK3931252.1"/>
    <property type="molecule type" value="Genomic_DNA"/>
</dbReference>
<name>A0AAE1LUW8_9NEOP</name>
<organism evidence="2 3">
    <name type="scientific">Frankliniella fusca</name>
    <dbReference type="NCBI Taxonomy" id="407009"/>
    <lineage>
        <taxon>Eukaryota</taxon>
        <taxon>Metazoa</taxon>
        <taxon>Ecdysozoa</taxon>
        <taxon>Arthropoda</taxon>
        <taxon>Hexapoda</taxon>
        <taxon>Insecta</taxon>
        <taxon>Pterygota</taxon>
        <taxon>Neoptera</taxon>
        <taxon>Paraneoptera</taxon>
        <taxon>Thysanoptera</taxon>
        <taxon>Terebrantia</taxon>
        <taxon>Thripoidea</taxon>
        <taxon>Thripidae</taxon>
        <taxon>Frankliniella</taxon>
    </lineage>
</organism>
<dbReference type="AlphaFoldDB" id="A0AAE1LUW8"/>
<accession>A0AAE1LUW8</accession>
<dbReference type="Proteomes" id="UP001219518">
    <property type="component" value="Unassembled WGS sequence"/>
</dbReference>
<protein>
    <submittedName>
        <fullName evidence="2">D-hydantoinase</fullName>
    </submittedName>
</protein>
<evidence type="ECO:0000256" key="1">
    <source>
        <dbReference type="SAM" id="MobiDB-lite"/>
    </source>
</evidence>
<keyword evidence="3" id="KW-1185">Reference proteome</keyword>
<evidence type="ECO:0000313" key="3">
    <source>
        <dbReference type="Proteomes" id="UP001219518"/>
    </source>
</evidence>
<reference evidence="2" key="2">
    <citation type="journal article" date="2023" name="BMC Genomics">
        <title>Pest status, molecular evolution, and epigenetic factors derived from the genome assembly of Frankliniella fusca, a thysanopteran phytovirus vector.</title>
        <authorList>
            <person name="Catto M.A."/>
            <person name="Labadie P.E."/>
            <person name="Jacobson A.L."/>
            <person name="Kennedy G.G."/>
            <person name="Srinivasan R."/>
            <person name="Hunt B.G."/>
        </authorList>
    </citation>
    <scope>NUCLEOTIDE SEQUENCE</scope>
    <source>
        <strain evidence="2">PL_HMW_Pooled</strain>
    </source>
</reference>
<proteinExistence type="predicted"/>
<feature type="region of interest" description="Disordered" evidence="1">
    <location>
        <begin position="749"/>
        <end position="768"/>
    </location>
</feature>
<sequence length="768" mass="85831">MGCISPKCKRTFEVILKDHPCPGDEVVRLKVYGVGESNHSRNAPFRAQVRGKWKREQLANDVENSRAKVLKRKLLSKKASDPKGKCDLGFGNFTNVPTSGTLRNLAYESRKSKRLDDNPWINLSKNAAAINEKYGEGSVFILSEVPLKVAWATKNQLLHIAEEAAFQKILGVYLDSTGSEARPASFDVDKKGILTYNLSLKRDDKGNPPIPVSTCLTNDQHEYEVSHWLSRLRNQFEVVTKSRTVDIQEALDIFKLAVIICTAKHFTDFVQNSIAAIAIRESIEATPYFAGKTLYVVCVYYHRSLIDATCCRLGADPNCLDEEFEEALDENHDSCESSVEEGTESSSISSLNEKYSDSPFFKMFKQVYDDAVKEVEEDDKHHEGEVVNPYNVPKFMAYLLQYILPFYPLWSRYVQAIILPGKENPLSNSPSELMHKLDKEESLGKKTFQEVTEVMVKLIEGAEERLLEVKYPTDFTRYNKRKNKTVEEGTNVPEVEKWKRNRRRKRVKEGLYSKICTVSYAQKLVGKSMRAAARMKPRENKPARKRRSKKCTSNTFVVESMLIHKDVPIDFDELSVGEFVGSTNKDDILVVLDNKSVGVGAADINKVIDSNDSESSAQARCAVIRIPEESADGQPLVSETLDQVFSITAGGFTWNSVDGRIFLARTGEHSYIYQTLDDLINSFGTTIVSPLQSSEIISNAETIPAMDHLENGVVSDMVQVSSVCNGPSTNADQNLLPKVFAGVVTSQPDGLTEQSGDVESGLVSDAEQ</sequence>
<evidence type="ECO:0000313" key="2">
    <source>
        <dbReference type="EMBL" id="KAK3931252.1"/>
    </source>
</evidence>
<feature type="region of interest" description="Disordered" evidence="1">
    <location>
        <begin position="529"/>
        <end position="550"/>
    </location>
</feature>
<feature type="non-terminal residue" evidence="2">
    <location>
        <position position="1"/>
    </location>
</feature>
<comment type="caution">
    <text evidence="2">The sequence shown here is derived from an EMBL/GenBank/DDBJ whole genome shotgun (WGS) entry which is preliminary data.</text>
</comment>
<gene>
    <name evidence="2" type="ORF">KUF71_025511</name>
</gene>